<name>S4NI14_9LACO</name>
<reference evidence="2" key="1">
    <citation type="journal article" date="2013" name="Genome Announc.">
        <title>Draft Genome Sequence of D-Branched-Chain Amino Acid Producer Lactobacillus otakiensis JCM 15040T, Isolated from a Traditional Japanese Pickle.</title>
        <authorList>
            <person name="Doi K."/>
            <person name="Mori K."/>
            <person name="Mutaguchi Y."/>
            <person name="Tashiro K."/>
            <person name="Fujino Y."/>
            <person name="Ohmori T."/>
            <person name="Kuhara S."/>
            <person name="Ohshima T."/>
        </authorList>
    </citation>
    <scope>NUCLEOTIDE SEQUENCE [LARGE SCALE GENOMIC DNA]</scope>
    <source>
        <strain evidence="2">JCM 15040</strain>
    </source>
</reference>
<dbReference type="Proteomes" id="UP000016361">
    <property type="component" value="Unassembled WGS sequence"/>
</dbReference>
<evidence type="ECO:0000313" key="1">
    <source>
        <dbReference type="EMBL" id="GAD16852.1"/>
    </source>
</evidence>
<dbReference type="AlphaFoldDB" id="S4NI14"/>
<proteinExistence type="predicted"/>
<gene>
    <name evidence="1" type="ORF">LOT_1390</name>
</gene>
<sequence>MPPIRMRKNGKGINVICRANMLATTTAAKMMVNSNTMFI</sequence>
<keyword evidence="2" id="KW-1185">Reference proteome</keyword>
<accession>S4NI14</accession>
<dbReference type="EMBL" id="BASH01000004">
    <property type="protein sequence ID" value="GAD16852.1"/>
    <property type="molecule type" value="Genomic_DNA"/>
</dbReference>
<comment type="caution">
    <text evidence="1">The sequence shown here is derived from an EMBL/GenBank/DDBJ whole genome shotgun (WGS) entry which is preliminary data.</text>
</comment>
<protein>
    <submittedName>
        <fullName evidence="1">Uncharacterized protein</fullName>
    </submittedName>
</protein>
<organism evidence="1 2">
    <name type="scientific">Lentilactobacillus otakiensis DSM 19908 = JCM 15040</name>
    <dbReference type="NCBI Taxonomy" id="1423780"/>
    <lineage>
        <taxon>Bacteria</taxon>
        <taxon>Bacillati</taxon>
        <taxon>Bacillota</taxon>
        <taxon>Bacilli</taxon>
        <taxon>Lactobacillales</taxon>
        <taxon>Lactobacillaceae</taxon>
        <taxon>Lentilactobacillus</taxon>
    </lineage>
</organism>
<evidence type="ECO:0000313" key="2">
    <source>
        <dbReference type="Proteomes" id="UP000016361"/>
    </source>
</evidence>